<dbReference type="PANTHER" id="PTHR33841:SF5">
    <property type="entry name" value="DNA METHYLASE (MODIFICATION METHYLASE) (METHYLTRANSFERASE)-RELATED"/>
    <property type="match status" value="1"/>
</dbReference>
<comment type="similarity">
    <text evidence="1">Belongs to the N(4)/N(6)-methyltransferase family.</text>
</comment>
<dbReference type="GO" id="GO:0009307">
    <property type="term" value="P:DNA restriction-modification system"/>
    <property type="evidence" value="ECO:0007669"/>
    <property type="project" value="UniProtKB-KW"/>
</dbReference>
<dbReference type="EC" id="2.1.1.72" evidence="2"/>
<dbReference type="GO" id="GO:0003677">
    <property type="term" value="F:DNA binding"/>
    <property type="evidence" value="ECO:0007669"/>
    <property type="project" value="InterPro"/>
</dbReference>
<dbReference type="InterPro" id="IPR002052">
    <property type="entry name" value="DNA_methylase_N6_adenine_CS"/>
</dbReference>
<keyword evidence="6" id="KW-0680">Restriction system</keyword>
<evidence type="ECO:0000256" key="4">
    <source>
        <dbReference type="ARBA" id="ARBA00022679"/>
    </source>
</evidence>
<evidence type="ECO:0000313" key="9">
    <source>
        <dbReference type="EMBL" id="BAU90543.1"/>
    </source>
</evidence>
<feature type="domain" description="DNA methylase adenine-specific" evidence="8">
    <location>
        <begin position="301"/>
        <end position="576"/>
    </location>
</feature>
<dbReference type="EMBL" id="AP014809">
    <property type="protein sequence ID" value="BAU90543.1"/>
    <property type="molecule type" value="Genomic_DNA"/>
</dbReference>
<name>A0A160PEH2_9HYPH</name>
<evidence type="ECO:0000256" key="1">
    <source>
        <dbReference type="ARBA" id="ARBA00006594"/>
    </source>
</evidence>
<dbReference type="Gene3D" id="3.40.50.150">
    <property type="entry name" value="Vaccinia Virus protein VP39"/>
    <property type="match status" value="1"/>
</dbReference>
<dbReference type="GO" id="GO:0008170">
    <property type="term" value="F:N-methyltransferase activity"/>
    <property type="evidence" value="ECO:0007669"/>
    <property type="project" value="InterPro"/>
</dbReference>
<gene>
    <name evidence="9" type="ORF">MPPM_1938</name>
</gene>
<evidence type="ECO:0000256" key="3">
    <source>
        <dbReference type="ARBA" id="ARBA00022603"/>
    </source>
</evidence>
<evidence type="ECO:0000313" key="10">
    <source>
        <dbReference type="Proteomes" id="UP000218288"/>
    </source>
</evidence>
<dbReference type="SUPFAM" id="SSF53335">
    <property type="entry name" value="S-adenosyl-L-methionine-dependent methyltransferases"/>
    <property type="match status" value="1"/>
</dbReference>
<dbReference type="PRINTS" id="PR00507">
    <property type="entry name" value="N12N6MTFRASE"/>
</dbReference>
<protein>
    <recommendedName>
        <fullName evidence="2">site-specific DNA-methyltransferase (adenine-specific)</fullName>
        <ecNumber evidence="2">2.1.1.72</ecNumber>
    </recommendedName>
</protein>
<dbReference type="InterPro" id="IPR050953">
    <property type="entry name" value="N4_N6_ade-DNA_methylase"/>
</dbReference>
<dbReference type="OrthoDB" id="9806213at2"/>
<keyword evidence="5" id="KW-0949">S-adenosyl-L-methionine</keyword>
<dbReference type="Proteomes" id="UP000218288">
    <property type="component" value="Chromosome"/>
</dbReference>
<dbReference type="GO" id="GO:0009007">
    <property type="term" value="F:site-specific DNA-methyltransferase (adenine-specific) activity"/>
    <property type="evidence" value="ECO:0007669"/>
    <property type="project" value="UniProtKB-EC"/>
</dbReference>
<sequence>MSALPVSATVHAVIERLGYSEANGLVWAEAFDALGSHRAALATAAARMQVVAAFGLRPSHHRPRFKPLVLIAQAEDDSAVLNLHRRVWSQGLVPYLIVVTPQSAWLCDGFGFSSDTREQRTRKRVAVDDLAGPSDTVFPKLHAHALRSRVTWRDYAVSETGVDEVLLKNLGSLSDVLTRGQAGLSKLPIQLAHALIGRMIYIYMLVDRGILNEAWFEHQKQDRRAVVEPYHPWPVETFLALNAKLDGVFNGTIFPLTTDPAIIEAAHLTYLRDAIRLGRANSDGSLQLALFEIDLGSIRIETLSAVYELFLAKTNPKRKKADGAFYTPPFLADFILDAVEDRKLLTEHDRVLDPACGSGVFLVGAYRRKIENALVAERQSVLPAERLQMILTTGIFGAELEPQACHVAAFSLYLTLLDYLAEEEIMAFSLGKRGAAKKLFPPLVGTNLIADDFFAPSTRFSAPFDIVVGNPPWGNALRSDAEWLKKAALRWKDKVENAQAAQVFVLETLDRAIAPTGIAAYLLPASSFGNDRAAPFRHAMTAYQIVSVTNLAPFRRELFKEAEQAAAILIMSISVAEPDHLVRFDAPTAISQPVKRRTAAWTLVLDPGESVGIPQAELDTDTAWVRGINGRSVDRLIMNYVDGHIARQRFATLGSLTPELVVKLGAETRYSGVPMDHTLTTRGDARTDYMNFVGAGSALKLGDTEGIYPLAKAVQKGIKGQYRSLFLNDVVLVPRKQGPAALATRPVAFNTTLIGIGLKEPKADHGRTLLRAITLVLNSRWAQYYLTLHAPSAMMDRPRLSLGDLTSLPLPFRGPEDPRLERFFEQSQTDLDAACYDLLGITGEFRSAIEEFLDYRRLFANAKVPEEAFLDAEEAAHTTYVQTIRKRLIGVAGVGPECEFRDPVRNVTVVQTSLDPGVPSQSFDLEPALRSYDQNAGAAFEDSLFYWRDPDAARLVLVKPSEAHHWTIAQAFIDADRVAAGILAPHA</sequence>
<keyword evidence="4 9" id="KW-0808">Transferase</keyword>
<dbReference type="AlphaFoldDB" id="A0A160PEH2"/>
<comment type="catalytic activity">
    <reaction evidence="7">
        <text>a 2'-deoxyadenosine in DNA + S-adenosyl-L-methionine = an N(6)-methyl-2'-deoxyadenosine in DNA + S-adenosyl-L-homocysteine + H(+)</text>
        <dbReference type="Rhea" id="RHEA:15197"/>
        <dbReference type="Rhea" id="RHEA-COMP:12418"/>
        <dbReference type="Rhea" id="RHEA-COMP:12419"/>
        <dbReference type="ChEBI" id="CHEBI:15378"/>
        <dbReference type="ChEBI" id="CHEBI:57856"/>
        <dbReference type="ChEBI" id="CHEBI:59789"/>
        <dbReference type="ChEBI" id="CHEBI:90615"/>
        <dbReference type="ChEBI" id="CHEBI:90616"/>
        <dbReference type="EC" id="2.1.1.72"/>
    </reaction>
</comment>
<dbReference type="PANTHER" id="PTHR33841">
    <property type="entry name" value="DNA METHYLTRANSFERASE YEEA-RELATED"/>
    <property type="match status" value="1"/>
</dbReference>
<dbReference type="Pfam" id="PF02384">
    <property type="entry name" value="N6_Mtase"/>
    <property type="match status" value="1"/>
</dbReference>
<accession>A0A160PEH2</accession>
<proteinExistence type="inferred from homology"/>
<dbReference type="InterPro" id="IPR003356">
    <property type="entry name" value="DNA_methylase_A-5"/>
</dbReference>
<reference evidence="9 10" key="1">
    <citation type="journal article" date="2016" name="Genome Announc.">
        <title>Complete Genome Sequence of Methylobacterium populi P-1M, Isolated from Pink-Pigmented Household Biofilm.</title>
        <authorList>
            <person name="Morohoshi T."/>
            <person name="Ikeda T."/>
        </authorList>
    </citation>
    <scope>NUCLEOTIDE SEQUENCE [LARGE SCALE GENOMIC DNA]</scope>
    <source>
        <strain evidence="9 10">P-1M</strain>
    </source>
</reference>
<evidence type="ECO:0000256" key="2">
    <source>
        <dbReference type="ARBA" id="ARBA00011900"/>
    </source>
</evidence>
<evidence type="ECO:0000256" key="6">
    <source>
        <dbReference type="ARBA" id="ARBA00022747"/>
    </source>
</evidence>
<dbReference type="RefSeq" id="WP_096484865.1">
    <property type="nucleotide sequence ID" value="NZ_AP014809.1"/>
</dbReference>
<dbReference type="InterPro" id="IPR029063">
    <property type="entry name" value="SAM-dependent_MTases_sf"/>
</dbReference>
<evidence type="ECO:0000256" key="7">
    <source>
        <dbReference type="ARBA" id="ARBA00047942"/>
    </source>
</evidence>
<dbReference type="PROSITE" id="PS00092">
    <property type="entry name" value="N6_MTASE"/>
    <property type="match status" value="1"/>
</dbReference>
<evidence type="ECO:0000259" key="8">
    <source>
        <dbReference type="Pfam" id="PF02384"/>
    </source>
</evidence>
<keyword evidence="3 9" id="KW-0489">Methyltransferase</keyword>
<dbReference type="GO" id="GO:0032259">
    <property type="term" value="P:methylation"/>
    <property type="evidence" value="ECO:0007669"/>
    <property type="project" value="UniProtKB-KW"/>
</dbReference>
<organism evidence="9 10">
    <name type="scientific">Methylorubrum populi</name>
    <dbReference type="NCBI Taxonomy" id="223967"/>
    <lineage>
        <taxon>Bacteria</taxon>
        <taxon>Pseudomonadati</taxon>
        <taxon>Pseudomonadota</taxon>
        <taxon>Alphaproteobacteria</taxon>
        <taxon>Hyphomicrobiales</taxon>
        <taxon>Methylobacteriaceae</taxon>
        <taxon>Methylorubrum</taxon>
    </lineage>
</organism>
<evidence type="ECO:0000256" key="5">
    <source>
        <dbReference type="ARBA" id="ARBA00022691"/>
    </source>
</evidence>